<accession>A0AAV9UR11</accession>
<keyword evidence="2 5" id="KW-0645">Protease</keyword>
<comment type="similarity">
    <text evidence="1 5">Belongs to the peptidase S8 family.</text>
</comment>
<dbReference type="Pfam" id="PF00082">
    <property type="entry name" value="Peptidase_S8"/>
    <property type="match status" value="1"/>
</dbReference>
<keyword evidence="8" id="KW-1185">Reference proteome</keyword>
<keyword evidence="4 5" id="KW-0720">Serine protease</keyword>
<comment type="caution">
    <text evidence="7">The sequence shown here is derived from an EMBL/GenBank/DDBJ whole genome shotgun (WGS) entry which is preliminary data.</text>
</comment>
<dbReference type="GO" id="GO:0006508">
    <property type="term" value="P:proteolysis"/>
    <property type="evidence" value="ECO:0007669"/>
    <property type="project" value="UniProtKB-KW"/>
</dbReference>
<evidence type="ECO:0000313" key="7">
    <source>
        <dbReference type="EMBL" id="KAK6345835.1"/>
    </source>
</evidence>
<sequence>MSVAYAIGGIVLVGVISPFCQKRSYRPSVSVSRSIKPRSAPSARPLRPEPSKLLRLEHLDYTRGDHSDKIDYWDLYRRNCIEPFKPRTELDLEFQINVLLIDSGIDGDHVGIMLQIEDGIIRPWRDYTTAEDPMLIDERSDHSGSLVDEFGHGTCGADIIGMMASSAIIYSARVSKNGSKVSPKVVAKAINDAVDATEENEVSFDFIVMPLGFPENSKGLEELEAAIKRAGKLGITLIAAAGNDGNFRNPPPPACYPEVICAFSCDGNGTPSGFSPSIHLTSTEKKEFLVPGEGIECAWIEPGKCHSQERRIYKENKSKFAPTHEAHPSLFQGLGHHMNLKHMDQALPSDQNEPEEKSGYAFVSGTSFACSVLAGISIVVLERLYEVAVKKDYLSAIEEVDNARKKYLRDILSRMTRPERGAYLLNPTQITNEILSEYLTQCDS</sequence>
<evidence type="ECO:0000313" key="8">
    <source>
        <dbReference type="Proteomes" id="UP001373714"/>
    </source>
</evidence>
<protein>
    <recommendedName>
        <fullName evidence="6">Peptidase S8/S53 domain-containing protein</fullName>
    </recommendedName>
</protein>
<dbReference type="Proteomes" id="UP001373714">
    <property type="component" value="Unassembled WGS sequence"/>
</dbReference>
<dbReference type="PANTHER" id="PTHR43806:SF11">
    <property type="entry name" value="CEREVISIN-RELATED"/>
    <property type="match status" value="1"/>
</dbReference>
<dbReference type="PROSITE" id="PS51892">
    <property type="entry name" value="SUBTILASE"/>
    <property type="match status" value="1"/>
</dbReference>
<feature type="domain" description="Peptidase S8/S53" evidence="6">
    <location>
        <begin position="98"/>
        <end position="383"/>
    </location>
</feature>
<dbReference type="CDD" id="cd00306">
    <property type="entry name" value="Peptidases_S8_S53"/>
    <property type="match status" value="1"/>
</dbReference>
<dbReference type="Gene3D" id="3.40.50.200">
    <property type="entry name" value="Peptidase S8/S53 domain"/>
    <property type="match status" value="1"/>
</dbReference>
<dbReference type="AlphaFoldDB" id="A0AAV9UR11"/>
<feature type="active site" description="Charge relay system" evidence="5">
    <location>
        <position position="102"/>
    </location>
</feature>
<dbReference type="InterPro" id="IPR036852">
    <property type="entry name" value="Peptidase_S8/S53_dom_sf"/>
</dbReference>
<evidence type="ECO:0000256" key="4">
    <source>
        <dbReference type="ARBA" id="ARBA00022825"/>
    </source>
</evidence>
<dbReference type="SUPFAM" id="SSF52743">
    <property type="entry name" value="Subtilisin-like"/>
    <property type="match status" value="1"/>
</dbReference>
<keyword evidence="3 5" id="KW-0378">Hydrolase</keyword>
<feature type="active site" description="Charge relay system" evidence="5">
    <location>
        <position position="152"/>
    </location>
</feature>
<evidence type="ECO:0000256" key="5">
    <source>
        <dbReference type="PROSITE-ProRule" id="PRU01240"/>
    </source>
</evidence>
<dbReference type="GO" id="GO:0004252">
    <property type="term" value="F:serine-type endopeptidase activity"/>
    <property type="evidence" value="ECO:0007669"/>
    <property type="project" value="UniProtKB-UniRule"/>
</dbReference>
<name>A0AAV9UR11_9PEZI</name>
<dbReference type="InterPro" id="IPR000209">
    <property type="entry name" value="Peptidase_S8/S53_dom"/>
</dbReference>
<dbReference type="PRINTS" id="PR00723">
    <property type="entry name" value="SUBTILISIN"/>
</dbReference>
<gene>
    <name evidence="7" type="ORF">TWF730_010178</name>
</gene>
<organism evidence="7 8">
    <name type="scientific">Orbilia blumenaviensis</name>
    <dbReference type="NCBI Taxonomy" id="1796055"/>
    <lineage>
        <taxon>Eukaryota</taxon>
        <taxon>Fungi</taxon>
        <taxon>Dikarya</taxon>
        <taxon>Ascomycota</taxon>
        <taxon>Pezizomycotina</taxon>
        <taxon>Orbiliomycetes</taxon>
        <taxon>Orbiliales</taxon>
        <taxon>Orbiliaceae</taxon>
        <taxon>Orbilia</taxon>
    </lineage>
</organism>
<feature type="active site" description="Charge relay system" evidence="5">
    <location>
        <position position="367"/>
    </location>
</feature>
<dbReference type="InterPro" id="IPR015500">
    <property type="entry name" value="Peptidase_S8_subtilisin-rel"/>
</dbReference>
<reference evidence="7 8" key="1">
    <citation type="submission" date="2019-10" db="EMBL/GenBank/DDBJ databases">
        <authorList>
            <person name="Palmer J.M."/>
        </authorList>
    </citation>
    <scope>NUCLEOTIDE SEQUENCE [LARGE SCALE GENOMIC DNA]</scope>
    <source>
        <strain evidence="7 8">TWF730</strain>
    </source>
</reference>
<evidence type="ECO:0000256" key="2">
    <source>
        <dbReference type="ARBA" id="ARBA00022670"/>
    </source>
</evidence>
<dbReference type="EMBL" id="JAVHNS010000008">
    <property type="protein sequence ID" value="KAK6345835.1"/>
    <property type="molecule type" value="Genomic_DNA"/>
</dbReference>
<evidence type="ECO:0000256" key="3">
    <source>
        <dbReference type="ARBA" id="ARBA00022801"/>
    </source>
</evidence>
<dbReference type="InterPro" id="IPR050131">
    <property type="entry name" value="Peptidase_S8_subtilisin-like"/>
</dbReference>
<evidence type="ECO:0000259" key="6">
    <source>
        <dbReference type="Pfam" id="PF00082"/>
    </source>
</evidence>
<dbReference type="PANTHER" id="PTHR43806">
    <property type="entry name" value="PEPTIDASE S8"/>
    <property type="match status" value="1"/>
</dbReference>
<evidence type="ECO:0000256" key="1">
    <source>
        <dbReference type="ARBA" id="ARBA00011073"/>
    </source>
</evidence>
<proteinExistence type="inferred from homology"/>